<accession>A0A0N4VB97</accession>
<evidence type="ECO:0000256" key="2">
    <source>
        <dbReference type="ARBA" id="ARBA00017682"/>
    </source>
</evidence>
<dbReference type="Proteomes" id="UP000274131">
    <property type="component" value="Unassembled WGS sequence"/>
</dbReference>
<keyword evidence="3" id="KW-0235">DNA replication</keyword>
<sequence>MDKFLKRKATSPCRTDARRISKATSDNKENHASERSLPEDTVGNLEATSRLFSLAGLDVQGEIQQIAFSPSFASGDFRLVEVTPALADEIVAGTSELVFRGRLDDFPVLCTKNKTYSVVEAETSNTLLLLPELNFSQEASEGEKRLKLRQVQAMETRYLELAEVKSVFTGKLKELLHENEFEWTKSENMEQVEKNWLAFCLKWKMAAFQSFNFSEKFNVNTIFSYTFSDLLNIIQMSECELKDALERLPVIEHNGGCIIFALNCRSFLRFLSSEFRDRLLTELIELLDDDDEADISLSSVGVLAFYNALRSREPDRIIPMEAVKWFVRSHCNVVEKDGNEVYTIDERAICRSKASQLLRAAVRFELTNFENLMKQLLPEGVELKSEYLEGLTLVDEELTRGKTIRYLNVEELPENEMERLELLFSLRQKWNFDDIKPFLSDICGNSREMEELLNRRCRLGTVNSERIIFGLK</sequence>
<dbReference type="AlphaFoldDB" id="A0A0N4VB97"/>
<dbReference type="InterPro" id="IPR019128">
    <property type="entry name" value="Dcc1"/>
</dbReference>
<dbReference type="GO" id="GO:0006260">
    <property type="term" value="P:DNA replication"/>
    <property type="evidence" value="ECO:0007669"/>
    <property type="project" value="UniProtKB-KW"/>
</dbReference>
<evidence type="ECO:0000256" key="1">
    <source>
        <dbReference type="ARBA" id="ARBA00007017"/>
    </source>
</evidence>
<dbReference type="PANTHER" id="PTHR13395:SF6">
    <property type="entry name" value="SISTER CHROMATID COHESION PROTEIN DCC1"/>
    <property type="match status" value="1"/>
</dbReference>
<gene>
    <name evidence="5" type="ORF">EVEC_LOCUS7284</name>
</gene>
<dbReference type="Pfam" id="PF09724">
    <property type="entry name" value="Dcc1"/>
    <property type="match status" value="1"/>
</dbReference>
<dbReference type="STRING" id="51028.A0A0N4VB97"/>
<reference evidence="7" key="1">
    <citation type="submission" date="2017-02" db="UniProtKB">
        <authorList>
            <consortium name="WormBaseParasite"/>
        </authorList>
    </citation>
    <scope>IDENTIFICATION</scope>
</reference>
<keyword evidence="6" id="KW-1185">Reference proteome</keyword>
<evidence type="ECO:0000256" key="3">
    <source>
        <dbReference type="ARBA" id="ARBA00022705"/>
    </source>
</evidence>
<dbReference type="GO" id="GO:0000785">
    <property type="term" value="C:chromatin"/>
    <property type="evidence" value="ECO:0007669"/>
    <property type="project" value="TreeGrafter"/>
</dbReference>
<feature type="compositionally biased region" description="Basic and acidic residues" evidence="4">
    <location>
        <begin position="15"/>
        <end position="38"/>
    </location>
</feature>
<comment type="similarity">
    <text evidence="1">Belongs to the DCC1 family.</text>
</comment>
<dbReference type="PANTHER" id="PTHR13395">
    <property type="entry name" value="SISTER CHROMATID COHESION PROTEIN DCC1-RELATED"/>
    <property type="match status" value="1"/>
</dbReference>
<dbReference type="WBParaSite" id="EVEC_0000780001-mRNA-1">
    <property type="protein sequence ID" value="EVEC_0000780001-mRNA-1"/>
    <property type="gene ID" value="EVEC_0000780001"/>
</dbReference>
<name>A0A0N4VB97_ENTVE</name>
<evidence type="ECO:0000256" key="4">
    <source>
        <dbReference type="SAM" id="MobiDB-lite"/>
    </source>
</evidence>
<evidence type="ECO:0000313" key="7">
    <source>
        <dbReference type="WBParaSite" id="EVEC_0000780001-mRNA-1"/>
    </source>
</evidence>
<proteinExistence type="inferred from homology"/>
<feature type="region of interest" description="Disordered" evidence="4">
    <location>
        <begin position="1"/>
        <end position="40"/>
    </location>
</feature>
<organism evidence="7">
    <name type="scientific">Enterobius vermicularis</name>
    <name type="common">Human pinworm</name>
    <dbReference type="NCBI Taxonomy" id="51028"/>
    <lineage>
        <taxon>Eukaryota</taxon>
        <taxon>Metazoa</taxon>
        <taxon>Ecdysozoa</taxon>
        <taxon>Nematoda</taxon>
        <taxon>Chromadorea</taxon>
        <taxon>Rhabditida</taxon>
        <taxon>Spirurina</taxon>
        <taxon>Oxyuridomorpha</taxon>
        <taxon>Oxyuroidea</taxon>
        <taxon>Oxyuridae</taxon>
        <taxon>Enterobius</taxon>
    </lineage>
</organism>
<dbReference type="GO" id="GO:0031390">
    <property type="term" value="C:Ctf18 RFC-like complex"/>
    <property type="evidence" value="ECO:0007669"/>
    <property type="project" value="InterPro"/>
</dbReference>
<dbReference type="OrthoDB" id="5199543at2759"/>
<dbReference type="GO" id="GO:0034088">
    <property type="term" value="P:maintenance of mitotic sister chromatid cohesion"/>
    <property type="evidence" value="ECO:0007669"/>
    <property type="project" value="TreeGrafter"/>
</dbReference>
<protein>
    <recommendedName>
        <fullName evidence="2">Sister chromatid cohesion protein DCC1</fullName>
    </recommendedName>
</protein>
<reference evidence="5 6" key="2">
    <citation type="submission" date="2018-10" db="EMBL/GenBank/DDBJ databases">
        <authorList>
            <consortium name="Pathogen Informatics"/>
        </authorList>
    </citation>
    <scope>NUCLEOTIDE SEQUENCE [LARGE SCALE GENOMIC DNA]</scope>
</reference>
<evidence type="ECO:0000313" key="6">
    <source>
        <dbReference type="Proteomes" id="UP000274131"/>
    </source>
</evidence>
<evidence type="ECO:0000313" key="5">
    <source>
        <dbReference type="EMBL" id="VDD92533.1"/>
    </source>
</evidence>
<dbReference type="GO" id="GO:0000775">
    <property type="term" value="C:chromosome, centromeric region"/>
    <property type="evidence" value="ECO:0007669"/>
    <property type="project" value="TreeGrafter"/>
</dbReference>
<dbReference type="EMBL" id="UXUI01008855">
    <property type="protein sequence ID" value="VDD92533.1"/>
    <property type="molecule type" value="Genomic_DNA"/>
</dbReference>